<evidence type="ECO:0000313" key="2">
    <source>
        <dbReference type="Proteomes" id="UP001732700"/>
    </source>
</evidence>
<evidence type="ECO:0000313" key="1">
    <source>
        <dbReference type="EnsemblPlants" id="AVESA.00010b.r2.4DG0786860.2.CDS"/>
    </source>
</evidence>
<reference evidence="1" key="1">
    <citation type="submission" date="2021-05" db="EMBL/GenBank/DDBJ databases">
        <authorList>
            <person name="Scholz U."/>
            <person name="Mascher M."/>
            <person name="Fiebig A."/>
        </authorList>
    </citation>
    <scope>NUCLEOTIDE SEQUENCE [LARGE SCALE GENOMIC DNA]</scope>
</reference>
<organism evidence="1 2">
    <name type="scientific">Avena sativa</name>
    <name type="common">Oat</name>
    <dbReference type="NCBI Taxonomy" id="4498"/>
    <lineage>
        <taxon>Eukaryota</taxon>
        <taxon>Viridiplantae</taxon>
        <taxon>Streptophyta</taxon>
        <taxon>Embryophyta</taxon>
        <taxon>Tracheophyta</taxon>
        <taxon>Spermatophyta</taxon>
        <taxon>Magnoliopsida</taxon>
        <taxon>Liliopsida</taxon>
        <taxon>Poales</taxon>
        <taxon>Poaceae</taxon>
        <taxon>BOP clade</taxon>
        <taxon>Pooideae</taxon>
        <taxon>Poodae</taxon>
        <taxon>Poeae</taxon>
        <taxon>Poeae Chloroplast Group 1 (Aveneae type)</taxon>
        <taxon>Aveninae</taxon>
        <taxon>Avena</taxon>
    </lineage>
</organism>
<accession>A0ACD5XFV2</accession>
<sequence length="339" mass="35743">MADHRADSYMFAVALAIGVLAAIPAAVQSIGVGYGVNGDALPSASEVVQLYKSNGITNMRVYNPDDNTLQALSGSNIGLILDTDNMVLANLAATADSADSWVKTNVQLHQGLNIKYIAVGNEVPGQGGNPSDILPAMKNMQAALSKAGVSDIKVSTVVNSAVTVGFPPSHGIFDASSASHMPPIAQYLATTGAPLLANLYPYFAYKGDTTNIRLDYALFTSPSTVVTDDNGNQYQNMFDALVDTMYFALDNAGATSVPIVVSESGWPSAGDGTVATPGNAQTYNQNLINHVGKGTPKKPGAIETYIFAMFNENQKIGDETEKHFGLFNSDKSPAYKINF</sequence>
<dbReference type="EnsemblPlants" id="AVESA.00010b.r2.4DG0786860.2">
    <property type="protein sequence ID" value="AVESA.00010b.r2.4DG0786860.2.CDS"/>
    <property type="gene ID" value="AVESA.00010b.r2.4DG0786860"/>
</dbReference>
<dbReference type="Proteomes" id="UP001732700">
    <property type="component" value="Chromosome 4D"/>
</dbReference>
<proteinExistence type="predicted"/>
<name>A0ACD5XFV2_AVESA</name>
<protein>
    <submittedName>
        <fullName evidence="1">Uncharacterized protein</fullName>
    </submittedName>
</protein>
<reference evidence="1" key="2">
    <citation type="submission" date="2025-09" db="UniProtKB">
        <authorList>
            <consortium name="EnsemblPlants"/>
        </authorList>
    </citation>
    <scope>IDENTIFICATION</scope>
</reference>
<keyword evidence="2" id="KW-1185">Reference proteome</keyword>